<evidence type="ECO:0000313" key="9">
    <source>
        <dbReference type="EMBL" id="KAH8691887.1"/>
    </source>
</evidence>
<dbReference type="AlphaFoldDB" id="A0AAD4PWD5"/>
<dbReference type="Gene3D" id="3.40.50.720">
    <property type="entry name" value="NAD(P)-binding Rossmann-like Domain"/>
    <property type="match status" value="2"/>
</dbReference>
<dbReference type="Pfam" id="PF08659">
    <property type="entry name" value="KR"/>
    <property type="match status" value="1"/>
</dbReference>
<feature type="domain" description="Enoyl reductase (ER)" evidence="8">
    <location>
        <begin position="3"/>
        <end position="309"/>
    </location>
</feature>
<evidence type="ECO:0000256" key="2">
    <source>
        <dbReference type="ARBA" id="ARBA00022553"/>
    </source>
</evidence>
<evidence type="ECO:0000256" key="3">
    <source>
        <dbReference type="ARBA" id="ARBA00022679"/>
    </source>
</evidence>
<dbReference type="PROSITE" id="PS00059">
    <property type="entry name" value="ADH_ZINC"/>
    <property type="match status" value="1"/>
</dbReference>
<dbReference type="InterPro" id="IPR057326">
    <property type="entry name" value="KR_dom"/>
</dbReference>
<feature type="domain" description="Ketoreductase" evidence="7">
    <location>
        <begin position="326"/>
        <end position="505"/>
    </location>
</feature>
<dbReference type="PANTHER" id="PTHR45681:SF6">
    <property type="entry name" value="POLYKETIDE SYNTHASE 37"/>
    <property type="match status" value="1"/>
</dbReference>
<gene>
    <name evidence="9" type="ORF">BGW36DRAFT_431130</name>
</gene>
<dbReference type="PANTHER" id="PTHR45681">
    <property type="entry name" value="POLYKETIDE SYNTHASE 44-RELATED"/>
    <property type="match status" value="1"/>
</dbReference>
<dbReference type="GO" id="GO:0044550">
    <property type="term" value="P:secondary metabolite biosynthetic process"/>
    <property type="evidence" value="ECO:0007669"/>
    <property type="project" value="UniProtKB-ARBA"/>
</dbReference>
<evidence type="ECO:0000256" key="5">
    <source>
        <dbReference type="ARBA" id="ARBA00023268"/>
    </source>
</evidence>
<keyword evidence="4" id="KW-0560">Oxidoreductase</keyword>
<sequence length="663" mass="71965">MPGHLTALHWALQEMETLKDDDVEVETYATGLNFRDVMGAINIVEASENGFGHEGAGIVRRAGSDVKDLKAGDHVMFIGNCALGTQLVVSENLCEKIPDGLSFEDAATMPCVFATSIYSIFDIGNLKKGQSILIHSACGGVGLATIQLAQMVDAEIYATVSNEEKAKYLMDTFGVPRNRIFNSRNTSFAEDVMQETNGEGVDLALNSLSGELLHVTWRCIAVFGKMVEICKRDLIGSGKLDMSPFMANRNYCCVDLDQICLRKPTINIVHLLRERHIHPIRPIKVFNSDVILDAFRYMQEGVHLGKIVVSMRDSTGQRLTYFDNFDAYLLVGGLGGLGRSISTWIVEHGARHLIYLSRSVGADKKHQEFAQELTSMGCRTDFVQGSVSNLDDVTKAVPQAQGRLKGILQMSMVLCDQTFTSMTIKEWNTVVHPKVKGTWNLHNTSVSANADLDFFVLFGSLSGVCGQPGQTNYASANTFLDAFSQYRLSLGLPACAIQIDAVEEVGCLAEHESIMQKLNAAGALPGTVLECELLEAIEVTTASTLSKSRLTASNNFCLGLRSSLPLSDPGNRSLWKKGTRMTAFHNSGETSTTSGSASSDDLETFVTAAKGDVALLGQPNSAHFLAVEIGKKVLSLLLKLEEGLQMSCSLFDVGMGSLVVIEL</sequence>
<dbReference type="InterPro" id="IPR020843">
    <property type="entry name" value="ER"/>
</dbReference>
<proteinExistence type="inferred from homology"/>
<keyword evidence="10" id="KW-1185">Reference proteome</keyword>
<comment type="cofactor">
    <cofactor evidence="6">
        <name>Zn(2+)</name>
        <dbReference type="ChEBI" id="CHEBI:29105"/>
    </cofactor>
</comment>
<dbReference type="InterPro" id="IPR011032">
    <property type="entry name" value="GroES-like_sf"/>
</dbReference>
<dbReference type="GO" id="GO:1901336">
    <property type="term" value="P:lactone biosynthetic process"/>
    <property type="evidence" value="ECO:0007669"/>
    <property type="project" value="UniProtKB-ARBA"/>
</dbReference>
<evidence type="ECO:0000259" key="7">
    <source>
        <dbReference type="SMART" id="SM00822"/>
    </source>
</evidence>
<dbReference type="SUPFAM" id="SSF51735">
    <property type="entry name" value="NAD(P)-binding Rossmann-fold domains"/>
    <property type="match status" value="2"/>
</dbReference>
<keyword evidence="6" id="KW-0862">Zinc</keyword>
<reference evidence="9" key="1">
    <citation type="submission" date="2021-12" db="EMBL/GenBank/DDBJ databases">
        <title>Convergent genome expansion in fungi linked to evolution of root-endophyte symbiosis.</title>
        <authorList>
            <consortium name="DOE Joint Genome Institute"/>
            <person name="Ke Y.-H."/>
            <person name="Bonito G."/>
            <person name="Liao H.-L."/>
            <person name="Looney B."/>
            <person name="Rojas-Flechas A."/>
            <person name="Nash J."/>
            <person name="Hameed K."/>
            <person name="Schadt C."/>
            <person name="Martin F."/>
            <person name="Crous P.W."/>
            <person name="Miettinen O."/>
            <person name="Magnuson J.K."/>
            <person name="Labbe J."/>
            <person name="Jacobson D."/>
            <person name="Doktycz M.J."/>
            <person name="Veneault-Fourrey C."/>
            <person name="Kuo A."/>
            <person name="Mondo S."/>
            <person name="Calhoun S."/>
            <person name="Riley R."/>
            <person name="Ohm R."/>
            <person name="LaButti K."/>
            <person name="Andreopoulos B."/>
            <person name="Pangilinan J."/>
            <person name="Nolan M."/>
            <person name="Tritt A."/>
            <person name="Clum A."/>
            <person name="Lipzen A."/>
            <person name="Daum C."/>
            <person name="Barry K."/>
            <person name="Grigoriev I.V."/>
            <person name="Vilgalys R."/>
        </authorList>
    </citation>
    <scope>NUCLEOTIDE SEQUENCE</scope>
    <source>
        <strain evidence="9">PMI_201</strain>
    </source>
</reference>
<dbReference type="CDD" id="cd05195">
    <property type="entry name" value="enoyl_red"/>
    <property type="match status" value="1"/>
</dbReference>
<dbReference type="InterPro" id="IPR013968">
    <property type="entry name" value="PKS_KR"/>
</dbReference>
<dbReference type="SMART" id="SM00822">
    <property type="entry name" value="PKS_KR"/>
    <property type="match status" value="1"/>
</dbReference>
<dbReference type="Proteomes" id="UP001201262">
    <property type="component" value="Unassembled WGS sequence"/>
</dbReference>
<keyword evidence="6" id="KW-0479">Metal-binding</keyword>
<dbReference type="GO" id="GO:0016740">
    <property type="term" value="F:transferase activity"/>
    <property type="evidence" value="ECO:0007669"/>
    <property type="project" value="UniProtKB-KW"/>
</dbReference>
<dbReference type="SMART" id="SM00829">
    <property type="entry name" value="PKS_ER"/>
    <property type="match status" value="1"/>
</dbReference>
<keyword evidence="2" id="KW-0597">Phosphoprotein</keyword>
<protein>
    <submittedName>
        <fullName evidence="9">KR domain-containing protein</fullName>
    </submittedName>
</protein>
<dbReference type="SUPFAM" id="SSF50129">
    <property type="entry name" value="GroES-like"/>
    <property type="match status" value="1"/>
</dbReference>
<dbReference type="Pfam" id="PF00107">
    <property type="entry name" value="ADH_zinc_N"/>
    <property type="match status" value="1"/>
</dbReference>
<dbReference type="EMBL" id="JAJTJA010000011">
    <property type="protein sequence ID" value="KAH8691887.1"/>
    <property type="molecule type" value="Genomic_DNA"/>
</dbReference>
<dbReference type="Pfam" id="PF08240">
    <property type="entry name" value="ADH_N"/>
    <property type="match status" value="1"/>
</dbReference>
<keyword evidence="1" id="KW-0596">Phosphopantetheine</keyword>
<dbReference type="InterPro" id="IPR002328">
    <property type="entry name" value="ADH_Zn_CS"/>
</dbReference>
<dbReference type="InterPro" id="IPR013149">
    <property type="entry name" value="ADH-like_C"/>
</dbReference>
<dbReference type="FunFam" id="3.40.50.720:FF:000209">
    <property type="entry name" value="Polyketide synthase Pks12"/>
    <property type="match status" value="1"/>
</dbReference>
<evidence type="ECO:0000256" key="6">
    <source>
        <dbReference type="RuleBase" id="RU361277"/>
    </source>
</evidence>
<dbReference type="InterPro" id="IPR036291">
    <property type="entry name" value="NAD(P)-bd_dom_sf"/>
</dbReference>
<keyword evidence="3" id="KW-0808">Transferase</keyword>
<accession>A0AAD4PWD5</accession>
<comment type="similarity">
    <text evidence="6">Belongs to the zinc-containing alcohol dehydrogenase family.</text>
</comment>
<dbReference type="InterPro" id="IPR050444">
    <property type="entry name" value="Polyketide_Synthase"/>
</dbReference>
<keyword evidence="5" id="KW-0511">Multifunctional enzyme</keyword>
<dbReference type="GeneID" id="70251225"/>
<dbReference type="InterPro" id="IPR013154">
    <property type="entry name" value="ADH-like_N"/>
</dbReference>
<evidence type="ECO:0000313" key="10">
    <source>
        <dbReference type="Proteomes" id="UP001201262"/>
    </source>
</evidence>
<name>A0AAD4PWD5_9EURO</name>
<organism evidence="9 10">
    <name type="scientific">Talaromyces proteolyticus</name>
    <dbReference type="NCBI Taxonomy" id="1131652"/>
    <lineage>
        <taxon>Eukaryota</taxon>
        <taxon>Fungi</taxon>
        <taxon>Dikarya</taxon>
        <taxon>Ascomycota</taxon>
        <taxon>Pezizomycotina</taxon>
        <taxon>Eurotiomycetes</taxon>
        <taxon>Eurotiomycetidae</taxon>
        <taxon>Eurotiales</taxon>
        <taxon>Trichocomaceae</taxon>
        <taxon>Talaromyces</taxon>
        <taxon>Talaromyces sect. Bacilispori</taxon>
    </lineage>
</organism>
<dbReference type="Gene3D" id="3.90.180.10">
    <property type="entry name" value="Medium-chain alcohol dehydrogenases, catalytic domain"/>
    <property type="match status" value="1"/>
</dbReference>
<dbReference type="GO" id="GO:0016491">
    <property type="term" value="F:oxidoreductase activity"/>
    <property type="evidence" value="ECO:0007669"/>
    <property type="project" value="UniProtKB-KW"/>
</dbReference>
<evidence type="ECO:0000256" key="1">
    <source>
        <dbReference type="ARBA" id="ARBA00022450"/>
    </source>
</evidence>
<dbReference type="RefSeq" id="XP_046067884.1">
    <property type="nucleotide sequence ID" value="XM_046220938.1"/>
</dbReference>
<comment type="caution">
    <text evidence="9">The sequence shown here is derived from an EMBL/GenBank/DDBJ whole genome shotgun (WGS) entry which is preliminary data.</text>
</comment>
<evidence type="ECO:0000259" key="8">
    <source>
        <dbReference type="SMART" id="SM00829"/>
    </source>
</evidence>
<evidence type="ECO:0000256" key="4">
    <source>
        <dbReference type="ARBA" id="ARBA00023002"/>
    </source>
</evidence>
<dbReference type="GO" id="GO:0008270">
    <property type="term" value="F:zinc ion binding"/>
    <property type="evidence" value="ECO:0007669"/>
    <property type="project" value="InterPro"/>
</dbReference>